<dbReference type="Gene3D" id="2.40.50.100">
    <property type="match status" value="1"/>
</dbReference>
<dbReference type="SUPFAM" id="SSF55781">
    <property type="entry name" value="GAF domain-like"/>
    <property type="match status" value="1"/>
</dbReference>
<gene>
    <name evidence="6" type="ORF">V7x_16130</name>
</gene>
<keyword evidence="4" id="KW-0472">Membrane</keyword>
<protein>
    <submittedName>
        <fullName evidence="6">HlyD family secretion protein</fullName>
    </submittedName>
</protein>
<keyword evidence="4" id="KW-0812">Transmembrane</keyword>
<evidence type="ECO:0000256" key="3">
    <source>
        <dbReference type="SAM" id="MobiDB-lite"/>
    </source>
</evidence>
<dbReference type="PANTHER" id="PTHR30097">
    <property type="entry name" value="CATION EFFLUX SYSTEM PROTEIN CUSB"/>
    <property type="match status" value="1"/>
</dbReference>
<dbReference type="Pfam" id="PF01590">
    <property type="entry name" value="GAF"/>
    <property type="match status" value="1"/>
</dbReference>
<keyword evidence="1" id="KW-0813">Transport</keyword>
<feature type="domain" description="GAF" evidence="5">
    <location>
        <begin position="230"/>
        <end position="331"/>
    </location>
</feature>
<reference evidence="6 7" key="1">
    <citation type="submission" date="2019-02" db="EMBL/GenBank/DDBJ databases">
        <title>Deep-cultivation of Planctomycetes and their phenomic and genomic characterization uncovers novel biology.</title>
        <authorList>
            <person name="Wiegand S."/>
            <person name="Jogler M."/>
            <person name="Boedeker C."/>
            <person name="Pinto D."/>
            <person name="Vollmers J."/>
            <person name="Rivas-Marin E."/>
            <person name="Kohn T."/>
            <person name="Peeters S.H."/>
            <person name="Heuer A."/>
            <person name="Rast P."/>
            <person name="Oberbeckmann S."/>
            <person name="Bunk B."/>
            <person name="Jeske O."/>
            <person name="Meyerdierks A."/>
            <person name="Storesund J.E."/>
            <person name="Kallscheuer N."/>
            <person name="Luecker S."/>
            <person name="Lage O.M."/>
            <person name="Pohl T."/>
            <person name="Merkel B.J."/>
            <person name="Hornburger P."/>
            <person name="Mueller R.-W."/>
            <person name="Bruemmer F."/>
            <person name="Labrenz M."/>
            <person name="Spormann A.M."/>
            <person name="Op Den Camp H."/>
            <person name="Overmann J."/>
            <person name="Amann R."/>
            <person name="Jetten M.S.M."/>
            <person name="Mascher T."/>
            <person name="Medema M.H."/>
            <person name="Devos D.P."/>
            <person name="Kaster A.-K."/>
            <person name="Ovreas L."/>
            <person name="Rohde M."/>
            <person name="Galperin M.Y."/>
            <person name="Jogler C."/>
        </authorList>
    </citation>
    <scope>NUCLEOTIDE SEQUENCE [LARGE SCALE GENOMIC DNA]</scope>
    <source>
        <strain evidence="6 7">V7</strain>
    </source>
</reference>
<feature type="region of interest" description="Disordered" evidence="3">
    <location>
        <begin position="1"/>
        <end position="39"/>
    </location>
</feature>
<keyword evidence="4" id="KW-1133">Transmembrane helix</keyword>
<evidence type="ECO:0000256" key="4">
    <source>
        <dbReference type="SAM" id="Phobius"/>
    </source>
</evidence>
<dbReference type="GO" id="GO:0015679">
    <property type="term" value="P:plasma membrane copper ion transport"/>
    <property type="evidence" value="ECO:0007669"/>
    <property type="project" value="TreeGrafter"/>
</dbReference>
<dbReference type="Gene3D" id="1.10.287.470">
    <property type="entry name" value="Helix hairpin bin"/>
    <property type="match status" value="1"/>
</dbReference>
<dbReference type="EMBL" id="SJPZ01000001">
    <property type="protein sequence ID" value="TWU66056.1"/>
    <property type="molecule type" value="Genomic_DNA"/>
</dbReference>
<dbReference type="OrthoDB" id="248877at2"/>
<dbReference type="PANTHER" id="PTHR30097:SF4">
    <property type="entry name" value="SLR6042 PROTEIN"/>
    <property type="match status" value="1"/>
</dbReference>
<dbReference type="SUPFAM" id="SSF111369">
    <property type="entry name" value="HlyD-like secretion proteins"/>
    <property type="match status" value="1"/>
</dbReference>
<dbReference type="InterPro" id="IPR003018">
    <property type="entry name" value="GAF"/>
</dbReference>
<name>A0A5C6FUP1_9PLAN</name>
<evidence type="ECO:0000259" key="5">
    <source>
        <dbReference type="Pfam" id="PF01590"/>
    </source>
</evidence>
<comment type="caution">
    <text evidence="6">The sequence shown here is derived from an EMBL/GenBank/DDBJ whole genome shotgun (WGS) entry which is preliminary data.</text>
</comment>
<accession>A0A5C6FUP1</accession>
<evidence type="ECO:0000313" key="6">
    <source>
        <dbReference type="EMBL" id="TWU66056.1"/>
    </source>
</evidence>
<organism evidence="6 7">
    <name type="scientific">Crateriforma conspicua</name>
    <dbReference type="NCBI Taxonomy" id="2527996"/>
    <lineage>
        <taxon>Bacteria</taxon>
        <taxon>Pseudomonadati</taxon>
        <taxon>Planctomycetota</taxon>
        <taxon>Planctomycetia</taxon>
        <taxon>Planctomycetales</taxon>
        <taxon>Planctomycetaceae</taxon>
        <taxon>Crateriforma</taxon>
    </lineage>
</organism>
<evidence type="ECO:0000313" key="7">
    <source>
        <dbReference type="Proteomes" id="UP000316476"/>
    </source>
</evidence>
<feature type="coiled-coil region" evidence="2">
    <location>
        <begin position="492"/>
        <end position="557"/>
    </location>
</feature>
<dbReference type="Gene3D" id="3.30.450.40">
    <property type="match status" value="1"/>
</dbReference>
<dbReference type="RefSeq" id="WP_146412584.1">
    <property type="nucleotide sequence ID" value="NZ_SJPZ01000001.1"/>
</dbReference>
<sequence length="720" mass="77780">MNAESSSSSNDSATSHGKADSDAPFRYDTQTGGGEPVDVGSIDSRVAALASASGDTESFLRRLATDLQQALNGGIVAVHWHQWSAPVMLVTDPSTSAVIDRDAIRRLLQSATSAAVGCTVPTHDPGSVTRGYHVEIESDPYRTAVLIVAPLMSPTVGPRTQVDQLRRLSQYASASRTWLRHFQENAHIDAPEPDRSLAISGEQRLSDQSATDLSTEGARQALRSLHRDLDMNATCYRIVNEARRLLQWDRVTLLRPRGRKMVVSAISSVAVVDRRSNSVASAERLAKAAAVLNRPVLLPDTGELPPQIQTPLEDYLDQTGVTTCAMLPIHAPTLPSDRIDDDDDVDALTLRQSQNALSGDGRLLGILLLESFEGRPDATIGPPIHEVADASALALRNSDEHQSVFALRTRKAIGRVTGSIGGAAWLAAFVILFALLTAAWLIRVDHTVTASGHAEPKIRQQVFAGIDGIVKEILVADGDTVSAGVPLIRLENADLESQVEDLAGRIQTASQRLASLQAMRLDPSADAASQARWALEESQLSSELTGLKSQLDLLQKQQSDLVVTSPIGGRVDAWQIRQRLIDRPVNRGDALLRIVDDQGPWELTLSIVDSDAGPVLESMQGSTTLPLRFAIATEPELSFAGTLQSTATATRLDPQGRYVIDAYADITAQASGFAPWNNDAAMIGADVTAKIQCDRRRLLTSWFSDVIDFVHRHILFHLSA</sequence>
<evidence type="ECO:0000256" key="1">
    <source>
        <dbReference type="ARBA" id="ARBA00022448"/>
    </source>
</evidence>
<dbReference type="GO" id="GO:0030313">
    <property type="term" value="C:cell envelope"/>
    <property type="evidence" value="ECO:0007669"/>
    <property type="project" value="TreeGrafter"/>
</dbReference>
<evidence type="ECO:0000256" key="2">
    <source>
        <dbReference type="SAM" id="Coils"/>
    </source>
</evidence>
<feature type="compositionally biased region" description="Low complexity" evidence="3">
    <location>
        <begin position="1"/>
        <end position="15"/>
    </location>
</feature>
<proteinExistence type="predicted"/>
<dbReference type="GO" id="GO:0060003">
    <property type="term" value="P:copper ion export"/>
    <property type="evidence" value="ECO:0007669"/>
    <property type="project" value="TreeGrafter"/>
</dbReference>
<keyword evidence="2" id="KW-0175">Coiled coil</keyword>
<dbReference type="AlphaFoldDB" id="A0A5C6FUP1"/>
<dbReference type="InterPro" id="IPR029016">
    <property type="entry name" value="GAF-like_dom_sf"/>
</dbReference>
<dbReference type="Proteomes" id="UP000316476">
    <property type="component" value="Unassembled WGS sequence"/>
</dbReference>
<dbReference type="InterPro" id="IPR051909">
    <property type="entry name" value="MFP_Cation_Efflux"/>
</dbReference>
<feature type="transmembrane region" description="Helical" evidence="4">
    <location>
        <begin position="420"/>
        <end position="442"/>
    </location>
</feature>